<comment type="pathway">
    <text evidence="7">Cofactor metabolism.</text>
</comment>
<feature type="domain" description="Pyridoxine 5'-phosphate oxidase dimerisation C-terminal" evidence="12">
    <location>
        <begin position="169"/>
        <end position="214"/>
    </location>
</feature>
<keyword evidence="5" id="KW-0560">Oxidoreductase</keyword>
<proteinExistence type="inferred from homology"/>
<dbReference type="InterPro" id="IPR019576">
    <property type="entry name" value="Pyridoxamine_oxidase_dimer_C"/>
</dbReference>
<dbReference type="HAMAP" id="MF_01629">
    <property type="entry name" value="PdxH"/>
    <property type="match status" value="1"/>
</dbReference>
<feature type="binding site" evidence="10">
    <location>
        <begin position="137"/>
        <end position="138"/>
    </location>
    <ligand>
        <name>FMN</name>
        <dbReference type="ChEBI" id="CHEBI:58210"/>
    </ligand>
</feature>
<dbReference type="PANTHER" id="PTHR10851">
    <property type="entry name" value="PYRIDOXINE-5-PHOSPHATE OXIDASE"/>
    <property type="match status" value="1"/>
</dbReference>
<feature type="binding site" evidence="10">
    <location>
        <begin position="58"/>
        <end position="63"/>
    </location>
    <ligand>
        <name>FMN</name>
        <dbReference type="ChEBI" id="CHEBI:58210"/>
    </ligand>
</feature>
<keyword evidence="4 10" id="KW-0288">FMN</keyword>
<comment type="similarity">
    <text evidence="1">Belongs to the pyridoxamine 5'-phosphate oxidase family.</text>
</comment>
<evidence type="ECO:0000256" key="4">
    <source>
        <dbReference type="ARBA" id="ARBA00022643"/>
    </source>
</evidence>
<dbReference type="Pfam" id="PF01243">
    <property type="entry name" value="PNPOx_N"/>
    <property type="match status" value="1"/>
</dbReference>
<dbReference type="NCBIfam" id="NF004231">
    <property type="entry name" value="PRK05679.1"/>
    <property type="match status" value="1"/>
</dbReference>
<feature type="binding site" evidence="9">
    <location>
        <position position="128"/>
    </location>
    <ligand>
        <name>substrate</name>
    </ligand>
</feature>
<feature type="binding site" evidence="10">
    <location>
        <position position="102"/>
    </location>
    <ligand>
        <name>FMN</name>
        <dbReference type="ChEBI" id="CHEBI:58210"/>
    </ligand>
</feature>
<protein>
    <recommendedName>
        <fullName evidence="8">Pyridoxamine 5'-phosphate oxidase</fullName>
        <ecNumber evidence="8">1.4.3.5</ecNumber>
    </recommendedName>
</protein>
<evidence type="ECO:0000256" key="5">
    <source>
        <dbReference type="ARBA" id="ARBA00023002"/>
    </source>
</evidence>
<dbReference type="InParanoid" id="A0A259U462"/>
<evidence type="ECO:0000256" key="9">
    <source>
        <dbReference type="PIRSR" id="PIRSR000190-1"/>
    </source>
</evidence>
<dbReference type="GO" id="GO:0010181">
    <property type="term" value="F:FMN binding"/>
    <property type="evidence" value="ECO:0007669"/>
    <property type="project" value="UniProtKB-UniRule"/>
</dbReference>
<evidence type="ECO:0000259" key="11">
    <source>
        <dbReference type="Pfam" id="PF01243"/>
    </source>
</evidence>
<dbReference type="GO" id="GO:0004733">
    <property type="term" value="F:pyridoxamine phosphate oxidase activity"/>
    <property type="evidence" value="ECO:0007669"/>
    <property type="project" value="UniProtKB-UniRule"/>
</dbReference>
<evidence type="ECO:0000313" key="13">
    <source>
        <dbReference type="EMBL" id="OZC04750.1"/>
    </source>
</evidence>
<evidence type="ECO:0000259" key="12">
    <source>
        <dbReference type="Pfam" id="PF10590"/>
    </source>
</evidence>
<feature type="binding site" evidence="10">
    <location>
        <position position="192"/>
    </location>
    <ligand>
        <name>FMN</name>
        <dbReference type="ChEBI" id="CHEBI:58210"/>
    </ligand>
</feature>
<evidence type="ECO:0000256" key="8">
    <source>
        <dbReference type="NCBIfam" id="TIGR00558"/>
    </source>
</evidence>
<comment type="cofactor">
    <cofactor evidence="10">
        <name>FMN</name>
        <dbReference type="ChEBI" id="CHEBI:58210"/>
    </cofactor>
    <text evidence="10">Binds 1 FMN per subunit.</text>
</comment>
<dbReference type="Pfam" id="PF10590">
    <property type="entry name" value="PNP_phzG_C"/>
    <property type="match status" value="1"/>
</dbReference>
<keyword evidence="6" id="KW-0664">Pyridoxine biosynthesis</keyword>
<dbReference type="InterPro" id="IPR012349">
    <property type="entry name" value="Split_barrel_FMN-bd"/>
</dbReference>
<dbReference type="InterPro" id="IPR000659">
    <property type="entry name" value="Pyridox_Oxase"/>
</dbReference>
<organism evidence="13 14">
    <name type="scientific">Rubricoccus marinus</name>
    <dbReference type="NCBI Taxonomy" id="716817"/>
    <lineage>
        <taxon>Bacteria</taxon>
        <taxon>Pseudomonadati</taxon>
        <taxon>Rhodothermota</taxon>
        <taxon>Rhodothermia</taxon>
        <taxon>Rhodothermales</taxon>
        <taxon>Rubricoccaceae</taxon>
        <taxon>Rubricoccus</taxon>
    </lineage>
</organism>
<evidence type="ECO:0000256" key="6">
    <source>
        <dbReference type="ARBA" id="ARBA00023096"/>
    </source>
</evidence>
<name>A0A259U462_9BACT</name>
<feature type="domain" description="Pyridoxamine 5'-phosphate oxidase N-terminal" evidence="11">
    <location>
        <begin position="34"/>
        <end position="154"/>
    </location>
</feature>
<dbReference type="Gene3D" id="2.30.110.10">
    <property type="entry name" value="Electron Transport, Fmn-binding Protein, Chain A"/>
    <property type="match status" value="1"/>
</dbReference>
<dbReference type="NCBIfam" id="TIGR00558">
    <property type="entry name" value="pdxH"/>
    <property type="match status" value="1"/>
</dbReference>
<dbReference type="GO" id="GO:0008615">
    <property type="term" value="P:pyridoxine biosynthetic process"/>
    <property type="evidence" value="ECO:0007669"/>
    <property type="project" value="UniProtKB-UniRule"/>
</dbReference>
<feature type="binding site" evidence="10">
    <location>
        <position position="80"/>
    </location>
    <ligand>
        <name>FMN</name>
        <dbReference type="ChEBI" id="CHEBI:58210"/>
    </ligand>
</feature>
<keyword evidence="3" id="KW-0285">Flavoprotein</keyword>
<feature type="binding site" evidence="10">
    <location>
        <position position="79"/>
    </location>
    <ligand>
        <name>FMN</name>
        <dbReference type="ChEBI" id="CHEBI:58210"/>
    </ligand>
</feature>
<dbReference type="FunCoup" id="A0A259U462">
    <property type="interactions" value="439"/>
</dbReference>
<evidence type="ECO:0000256" key="3">
    <source>
        <dbReference type="ARBA" id="ARBA00022630"/>
    </source>
</evidence>
<evidence type="ECO:0000256" key="2">
    <source>
        <dbReference type="ARBA" id="ARBA00011738"/>
    </source>
</evidence>
<feature type="binding site" evidence="9">
    <location>
        <begin position="5"/>
        <end position="8"/>
    </location>
    <ligand>
        <name>substrate</name>
    </ligand>
</feature>
<dbReference type="PROSITE" id="PS01064">
    <property type="entry name" value="PYRIDOX_OXIDASE"/>
    <property type="match status" value="1"/>
</dbReference>
<dbReference type="FunFam" id="2.30.110.10:FF:000020">
    <property type="entry name" value="PNPO isoform 11"/>
    <property type="match status" value="1"/>
</dbReference>
<reference evidence="13 14" key="1">
    <citation type="submission" date="2016-11" db="EMBL/GenBank/DDBJ databases">
        <title>Study of marine rhodopsin-containing bacteria.</title>
        <authorList>
            <person name="Yoshizawa S."/>
            <person name="Kumagai Y."/>
            <person name="Kogure K."/>
        </authorList>
    </citation>
    <scope>NUCLEOTIDE SEQUENCE [LARGE SCALE GENOMIC DNA]</scope>
    <source>
        <strain evidence="13 14">SG-29</strain>
    </source>
</reference>
<evidence type="ECO:0000313" key="14">
    <source>
        <dbReference type="Proteomes" id="UP000216446"/>
    </source>
</evidence>
<dbReference type="InterPro" id="IPR011576">
    <property type="entry name" value="Pyridox_Oxase_N"/>
</dbReference>
<evidence type="ECO:0000256" key="10">
    <source>
        <dbReference type="PIRSR" id="PIRSR000190-2"/>
    </source>
</evidence>
<dbReference type="EC" id="1.4.3.5" evidence="8"/>
<feature type="binding site" evidence="9">
    <location>
        <begin position="188"/>
        <end position="190"/>
    </location>
    <ligand>
        <name>substrate</name>
    </ligand>
</feature>
<dbReference type="SUPFAM" id="SSF50475">
    <property type="entry name" value="FMN-binding split barrel"/>
    <property type="match status" value="1"/>
</dbReference>
<evidence type="ECO:0000256" key="1">
    <source>
        <dbReference type="ARBA" id="ARBA00007301"/>
    </source>
</evidence>
<dbReference type="PIRSF" id="PIRSF000190">
    <property type="entry name" value="Pyd_amn-ph_oxd"/>
    <property type="match status" value="1"/>
</dbReference>
<comment type="subunit">
    <text evidence="2">Homodimer.</text>
</comment>
<feature type="binding site" evidence="9">
    <location>
        <position position="120"/>
    </location>
    <ligand>
        <name>substrate</name>
    </ligand>
</feature>
<feature type="binding site" evidence="9">
    <location>
        <position position="63"/>
    </location>
    <ligand>
        <name>substrate</name>
    </ligand>
</feature>
<accession>A0A259U462</accession>
<dbReference type="AlphaFoldDB" id="A0A259U462"/>
<dbReference type="Proteomes" id="UP000216446">
    <property type="component" value="Unassembled WGS sequence"/>
</dbReference>
<dbReference type="EMBL" id="MQWB01000001">
    <property type="protein sequence ID" value="OZC04750.1"/>
    <property type="molecule type" value="Genomic_DNA"/>
</dbReference>
<dbReference type="OrthoDB" id="9780392at2"/>
<feature type="binding site" evidence="9">
    <location>
        <position position="124"/>
    </location>
    <ligand>
        <name>substrate</name>
    </ligand>
</feature>
<keyword evidence="14" id="KW-1185">Reference proteome</keyword>
<sequence length="214" mass="23945">MADLRQSYEKGALDRADLPDDPMALFLAWFEDAREGGVAEPNAMTLATVSASGEPSARVVLLKGADARGFAFYTNLESRKSREVKATGRAALVFWWEPLQRQVRVEGPVEPVPAPEADAYYASRPRGSRLGAWASPQSEVIPSRDVLETRQAEAEARFEGESIPRPDFWGGWRVVPERVEFWQGRPSRLHDRFRYTRDAASGDGGLWRVDRLAP</sequence>
<feature type="binding site" evidence="10">
    <location>
        <position position="182"/>
    </location>
    <ligand>
        <name>FMN</name>
        <dbReference type="ChEBI" id="CHEBI:58210"/>
    </ligand>
</feature>
<evidence type="ECO:0000256" key="7">
    <source>
        <dbReference type="ARBA" id="ARBA00060587"/>
    </source>
</evidence>
<dbReference type="InterPro" id="IPR019740">
    <property type="entry name" value="Pyridox_Oxase_CS"/>
</dbReference>
<comment type="caution">
    <text evidence="13">The sequence shown here is derived from an EMBL/GenBank/DDBJ whole genome shotgun (WGS) entry which is preliminary data.</text>
</comment>
<feature type="binding site" evidence="10">
    <location>
        <begin position="73"/>
        <end position="74"/>
    </location>
    <ligand>
        <name>FMN</name>
        <dbReference type="ChEBI" id="CHEBI:58210"/>
    </ligand>
</feature>
<gene>
    <name evidence="13" type="ORF">BSZ36_14500</name>
</gene>
<dbReference type="PANTHER" id="PTHR10851:SF0">
    <property type="entry name" value="PYRIDOXINE-5'-PHOSPHATE OXIDASE"/>
    <property type="match status" value="1"/>
</dbReference>